<dbReference type="GO" id="GO:0005886">
    <property type="term" value="C:plasma membrane"/>
    <property type="evidence" value="ECO:0007669"/>
    <property type="project" value="TreeGrafter"/>
</dbReference>
<evidence type="ECO:0000256" key="5">
    <source>
        <dbReference type="ARBA" id="ARBA00022989"/>
    </source>
</evidence>
<sequence>MDPSALMAEIESLKTKMAEQEELNAATFDTLFIILSAIIISFMQGGLALLEAGMVASKNVQHILMKNLFDVCFGTIAFWLVGYAFAFGDDTGIGFIGMSEFAGIWPDIVNRDWFFLWTFCTVTASIISGALAERTDFRAYAWFVLVECAIVFPVLLHWGWHPDGWLLHLDPISYKDFAGAGLVHFHSGTMAFMGAWLVGPRLGRFDPAVDQSRFKPHNVPLYILGVFALWMGWYSFNTGSNFGISRGGYEVVSVIAANTTLSGTLGAVTCFVIESYLNRKELTYDLEALANGVLSGLVAICGGCNSMYPWGAVLTGIGAGISFILFKYLCFWIKVDDPLGASAVHGAAGFWGVFMAGLLNKETGGMPMQVAAQFIGLASVLAWSVCWSLAIWLPCKWMGIMRCPPEEEEIGQDVHLHGGSGYRYHMDALPGEVIETCSPRNLGVENKLTAPSSENGHEAKV</sequence>
<gene>
    <name evidence="10" type="ORF">Vbra_14214</name>
</gene>
<organism evidence="10 11">
    <name type="scientific">Vitrella brassicaformis (strain CCMP3155)</name>
    <dbReference type="NCBI Taxonomy" id="1169540"/>
    <lineage>
        <taxon>Eukaryota</taxon>
        <taxon>Sar</taxon>
        <taxon>Alveolata</taxon>
        <taxon>Colpodellida</taxon>
        <taxon>Vitrellaceae</taxon>
        <taxon>Vitrella</taxon>
    </lineage>
</organism>
<dbReference type="PhylomeDB" id="A0A0G4F171"/>
<dbReference type="AlphaFoldDB" id="A0A0G4F171"/>
<reference evidence="10 11" key="1">
    <citation type="submission" date="2014-11" db="EMBL/GenBank/DDBJ databases">
        <authorList>
            <person name="Zhu J."/>
            <person name="Qi W."/>
            <person name="Song R."/>
        </authorList>
    </citation>
    <scope>NUCLEOTIDE SEQUENCE [LARGE SCALE GENOMIC DNA]</scope>
</reference>
<evidence type="ECO:0000256" key="1">
    <source>
        <dbReference type="ARBA" id="ARBA00004141"/>
    </source>
</evidence>
<evidence type="ECO:0000313" key="11">
    <source>
        <dbReference type="Proteomes" id="UP000041254"/>
    </source>
</evidence>
<dbReference type="Proteomes" id="UP000041254">
    <property type="component" value="Unassembled WGS sequence"/>
</dbReference>
<dbReference type="PANTHER" id="PTHR11730">
    <property type="entry name" value="AMMONIUM TRANSPORTER"/>
    <property type="match status" value="1"/>
</dbReference>
<name>A0A0G4F171_VITBC</name>
<keyword evidence="7" id="KW-0924">Ammonia transport</keyword>
<feature type="transmembrane region" description="Helical" evidence="8">
    <location>
        <begin position="256"/>
        <end position="277"/>
    </location>
</feature>
<keyword evidence="11" id="KW-1185">Reference proteome</keyword>
<dbReference type="InterPro" id="IPR024041">
    <property type="entry name" value="NH4_transpt_AmtB-like_dom"/>
</dbReference>
<evidence type="ECO:0000256" key="6">
    <source>
        <dbReference type="ARBA" id="ARBA00023136"/>
    </source>
</evidence>
<feature type="transmembrane region" description="Helical" evidence="8">
    <location>
        <begin position="289"/>
        <end position="308"/>
    </location>
</feature>
<comment type="similarity">
    <text evidence="2">Belongs to the ammonia transporter channel (TC 1.A.11.2) family.</text>
</comment>
<keyword evidence="4 8" id="KW-0812">Transmembrane</keyword>
<dbReference type="Pfam" id="PF00909">
    <property type="entry name" value="Ammonium_transp"/>
    <property type="match status" value="1"/>
</dbReference>
<dbReference type="OMA" id="ERCKFTS"/>
<dbReference type="OrthoDB" id="534912at2759"/>
<evidence type="ECO:0000256" key="7">
    <source>
        <dbReference type="ARBA" id="ARBA00023177"/>
    </source>
</evidence>
<accession>A0A0G4F171</accession>
<dbReference type="VEuPathDB" id="CryptoDB:Vbra_14214"/>
<feature type="transmembrane region" description="Helical" evidence="8">
    <location>
        <begin position="180"/>
        <end position="198"/>
    </location>
</feature>
<dbReference type="GO" id="GO:0097272">
    <property type="term" value="P:ammonium homeostasis"/>
    <property type="evidence" value="ECO:0007669"/>
    <property type="project" value="TreeGrafter"/>
</dbReference>
<dbReference type="GO" id="GO:0008519">
    <property type="term" value="F:ammonium channel activity"/>
    <property type="evidence" value="ECO:0007669"/>
    <property type="project" value="InterPro"/>
</dbReference>
<comment type="subcellular location">
    <subcellularLocation>
        <location evidence="1">Membrane</location>
        <topology evidence="1">Multi-pass membrane protein</topology>
    </subcellularLocation>
</comment>
<feature type="transmembrane region" description="Helical" evidence="8">
    <location>
        <begin position="219"/>
        <end position="236"/>
    </location>
</feature>
<dbReference type="STRING" id="1169540.A0A0G4F171"/>
<evidence type="ECO:0000256" key="3">
    <source>
        <dbReference type="ARBA" id="ARBA00022448"/>
    </source>
</evidence>
<feature type="transmembrane region" description="Helical" evidence="8">
    <location>
        <begin position="371"/>
        <end position="393"/>
    </location>
</feature>
<feature type="transmembrane region" description="Helical" evidence="8">
    <location>
        <begin position="68"/>
        <end position="88"/>
    </location>
</feature>
<dbReference type="SUPFAM" id="SSF111352">
    <property type="entry name" value="Ammonium transporter"/>
    <property type="match status" value="1"/>
</dbReference>
<keyword evidence="6 8" id="KW-0472">Membrane</keyword>
<feature type="transmembrane region" description="Helical" evidence="8">
    <location>
        <begin position="339"/>
        <end position="359"/>
    </location>
</feature>
<evidence type="ECO:0000256" key="4">
    <source>
        <dbReference type="ARBA" id="ARBA00022692"/>
    </source>
</evidence>
<keyword evidence="5 8" id="KW-1133">Transmembrane helix</keyword>
<evidence type="ECO:0000256" key="8">
    <source>
        <dbReference type="SAM" id="Phobius"/>
    </source>
</evidence>
<dbReference type="InParanoid" id="A0A0G4F171"/>
<dbReference type="Gene3D" id="1.10.3430.10">
    <property type="entry name" value="Ammonium transporter AmtB like domains"/>
    <property type="match status" value="1"/>
</dbReference>
<evidence type="ECO:0000259" key="9">
    <source>
        <dbReference type="Pfam" id="PF00909"/>
    </source>
</evidence>
<evidence type="ECO:0000313" key="10">
    <source>
        <dbReference type="EMBL" id="CEM05279.1"/>
    </source>
</evidence>
<proteinExistence type="inferred from homology"/>
<dbReference type="EMBL" id="CDMY01000356">
    <property type="protein sequence ID" value="CEM05279.1"/>
    <property type="molecule type" value="Genomic_DNA"/>
</dbReference>
<dbReference type="InterPro" id="IPR029020">
    <property type="entry name" value="Ammonium/urea_transptr"/>
</dbReference>
<feature type="domain" description="Ammonium transporter AmtB-like" evidence="9">
    <location>
        <begin position="32"/>
        <end position="422"/>
    </location>
</feature>
<feature type="transmembrane region" description="Helical" evidence="8">
    <location>
        <begin position="114"/>
        <end position="132"/>
    </location>
</feature>
<feature type="transmembrane region" description="Helical" evidence="8">
    <location>
        <begin position="314"/>
        <end position="332"/>
    </location>
</feature>
<keyword evidence="3" id="KW-0813">Transport</keyword>
<feature type="transmembrane region" description="Helical" evidence="8">
    <location>
        <begin position="139"/>
        <end position="160"/>
    </location>
</feature>
<protein>
    <recommendedName>
        <fullName evidence="9">Ammonium transporter AmtB-like domain-containing protein</fullName>
    </recommendedName>
</protein>
<feature type="transmembrane region" description="Helical" evidence="8">
    <location>
        <begin position="31"/>
        <end position="56"/>
    </location>
</feature>
<dbReference type="PANTHER" id="PTHR11730:SF6">
    <property type="entry name" value="AMMONIUM TRANSPORTER"/>
    <property type="match status" value="1"/>
</dbReference>
<evidence type="ECO:0000256" key="2">
    <source>
        <dbReference type="ARBA" id="ARBA00005887"/>
    </source>
</evidence>